<keyword evidence="1" id="KW-1133">Transmembrane helix</keyword>
<organism evidence="2 3">
    <name type="scientific">Pseudomonas graminis</name>
    <dbReference type="NCBI Taxonomy" id="158627"/>
    <lineage>
        <taxon>Bacteria</taxon>
        <taxon>Pseudomonadati</taxon>
        <taxon>Pseudomonadota</taxon>
        <taxon>Gammaproteobacteria</taxon>
        <taxon>Pseudomonadales</taxon>
        <taxon>Pseudomonadaceae</taxon>
        <taxon>Pseudomonas</taxon>
    </lineage>
</organism>
<protein>
    <submittedName>
        <fullName evidence="2">Uncharacterized protein</fullName>
    </submittedName>
</protein>
<accession>A0A1C2E9S8</accession>
<feature type="transmembrane region" description="Helical" evidence="1">
    <location>
        <begin position="51"/>
        <end position="77"/>
    </location>
</feature>
<keyword evidence="1" id="KW-0812">Transmembrane</keyword>
<sequence>MFWLIGVWFLPERLLILKYFRGYIVAGVVITLFGSYVHEKGSGILRRIGKAFLGIGFGVIGAFFALCFYVAISFTFFK</sequence>
<keyword evidence="1" id="KW-0472">Membrane</keyword>
<dbReference type="Proteomes" id="UP000095143">
    <property type="component" value="Unassembled WGS sequence"/>
</dbReference>
<proteinExistence type="predicted"/>
<reference evidence="2 3" key="1">
    <citation type="submission" date="2016-08" db="EMBL/GenBank/DDBJ databases">
        <title>Whole genome sequence of Pseudomonas graminis strain UASWS1507, a potential biological control agent for agriculture.</title>
        <authorList>
            <person name="Crovadore J."/>
            <person name="Calmin G."/>
            <person name="Chablais R."/>
            <person name="Cochard B."/>
            <person name="Lefort F."/>
        </authorList>
    </citation>
    <scope>NUCLEOTIDE SEQUENCE [LARGE SCALE GENOMIC DNA]</scope>
    <source>
        <strain evidence="2 3">UASWS1507</strain>
    </source>
</reference>
<gene>
    <name evidence="2" type="ORF">BBI10_06930</name>
</gene>
<dbReference type="EMBL" id="MDEN01000057">
    <property type="protein sequence ID" value="OCX23741.1"/>
    <property type="molecule type" value="Genomic_DNA"/>
</dbReference>
<feature type="transmembrane region" description="Helical" evidence="1">
    <location>
        <begin position="20"/>
        <end position="39"/>
    </location>
</feature>
<evidence type="ECO:0000313" key="2">
    <source>
        <dbReference type="EMBL" id="OCX23741.1"/>
    </source>
</evidence>
<evidence type="ECO:0000313" key="3">
    <source>
        <dbReference type="Proteomes" id="UP000095143"/>
    </source>
</evidence>
<comment type="caution">
    <text evidence="2">The sequence shown here is derived from an EMBL/GenBank/DDBJ whole genome shotgun (WGS) entry which is preliminary data.</text>
</comment>
<dbReference type="AlphaFoldDB" id="A0A1C2E9S8"/>
<name>A0A1C2E9S8_9PSED</name>
<evidence type="ECO:0000256" key="1">
    <source>
        <dbReference type="SAM" id="Phobius"/>
    </source>
</evidence>